<dbReference type="Proteomes" id="UP000216682">
    <property type="component" value="Unassembled WGS sequence"/>
</dbReference>
<evidence type="ECO:0000313" key="2">
    <source>
        <dbReference type="EMBL" id="OZT76791.1"/>
    </source>
</evidence>
<proteinExistence type="predicted"/>
<sequence length="164" mass="19082">MEDKNMSIWFLLNGLLLIWAIWNVASGVAVHTSYIHILLGFTGFLFFIFNWTRNAVFSTIRNIENRQTKIRLATMSKRIRPYHRWVGTGAFLIILLHAWAVVALYGFNLGNMKILTGFLASINLFVLVLSGWYRLLVDPRIKIRKLHIRLGISMFILTVVHFLY</sequence>
<evidence type="ECO:0000256" key="1">
    <source>
        <dbReference type="SAM" id="Phobius"/>
    </source>
</evidence>
<gene>
    <name evidence="2" type="ORF">CFN03_10055</name>
</gene>
<name>A0A265E5C3_9STAP</name>
<evidence type="ECO:0008006" key="4">
    <source>
        <dbReference type="Google" id="ProtNLM"/>
    </source>
</evidence>
<comment type="caution">
    <text evidence="2">The sequence shown here is derived from an EMBL/GenBank/DDBJ whole genome shotgun (WGS) entry which is preliminary data.</text>
</comment>
<keyword evidence="1" id="KW-0472">Membrane</keyword>
<protein>
    <recommendedName>
        <fullName evidence="4">Ferric oxidoreductase domain-containing protein</fullName>
    </recommendedName>
</protein>
<feature type="transmembrane region" description="Helical" evidence="1">
    <location>
        <begin position="114"/>
        <end position="134"/>
    </location>
</feature>
<accession>A0A265E5C3</accession>
<keyword evidence="1" id="KW-1133">Transmembrane helix</keyword>
<dbReference type="EMBL" id="NPEZ01000004">
    <property type="protein sequence ID" value="OZT76791.1"/>
    <property type="molecule type" value="Genomic_DNA"/>
</dbReference>
<feature type="transmembrane region" description="Helical" evidence="1">
    <location>
        <begin position="31"/>
        <end position="51"/>
    </location>
</feature>
<keyword evidence="1" id="KW-0812">Transmembrane</keyword>
<organism evidence="2 3">
    <name type="scientific">Salinicoccus roseus</name>
    <dbReference type="NCBI Taxonomy" id="45670"/>
    <lineage>
        <taxon>Bacteria</taxon>
        <taxon>Bacillati</taxon>
        <taxon>Bacillota</taxon>
        <taxon>Bacilli</taxon>
        <taxon>Bacillales</taxon>
        <taxon>Staphylococcaceae</taxon>
        <taxon>Salinicoccus</taxon>
    </lineage>
</organism>
<feature type="transmembrane region" description="Helical" evidence="1">
    <location>
        <begin position="85"/>
        <end position="108"/>
    </location>
</feature>
<feature type="transmembrane region" description="Helical" evidence="1">
    <location>
        <begin position="7"/>
        <end position="25"/>
    </location>
</feature>
<dbReference type="AlphaFoldDB" id="A0A265E5C3"/>
<feature type="transmembrane region" description="Helical" evidence="1">
    <location>
        <begin position="146"/>
        <end position="163"/>
    </location>
</feature>
<reference evidence="2 3" key="1">
    <citation type="submission" date="2017-07" db="EMBL/GenBank/DDBJ databases">
        <title>Shotgun whole genome sequences of three halophilic bacterial isolates.</title>
        <authorList>
            <person name="Pozzo T."/>
            <person name="Higdon S.M."/>
            <person name="Quillaguaman J."/>
        </authorList>
    </citation>
    <scope>NUCLEOTIDE SEQUENCE [LARGE SCALE GENOMIC DNA]</scope>
    <source>
        <strain evidence="2 3">BU-1</strain>
    </source>
</reference>
<evidence type="ECO:0000313" key="3">
    <source>
        <dbReference type="Proteomes" id="UP000216682"/>
    </source>
</evidence>